<dbReference type="Proteomes" id="UP000008672">
    <property type="component" value="Unassembled WGS sequence"/>
</dbReference>
<dbReference type="EMBL" id="AFYH01118399">
    <property type="status" value="NOT_ANNOTATED_CDS"/>
    <property type="molecule type" value="Genomic_DNA"/>
</dbReference>
<reference evidence="2" key="1">
    <citation type="submission" date="2011-08" db="EMBL/GenBank/DDBJ databases">
        <title>The draft genome of Latimeria chalumnae.</title>
        <authorList>
            <person name="Di Palma F."/>
            <person name="Alfoldi J."/>
            <person name="Johnson J."/>
            <person name="Berlin A."/>
            <person name="Gnerre S."/>
            <person name="Jaffe D."/>
            <person name="MacCallum I."/>
            <person name="Young S."/>
            <person name="Walker B.J."/>
            <person name="Lander E."/>
            <person name="Lindblad-Toh K."/>
        </authorList>
    </citation>
    <scope>NUCLEOTIDE SEQUENCE [LARGE SCALE GENOMIC DNA]</scope>
    <source>
        <strain evidence="2">Wild caught</strain>
    </source>
</reference>
<sequence length="419" mass="48476">SSLRQRMSLKIQEKGQPDSADVDLLVSELINVFVTVLQKNSRASWLFLHDVFVLLQPFCNHLRGKEDLLRHLEAIYYQYQTNQAMISDIDILGTMDKAFPKDSSLLYQGVRGSTKKAVKMPPRQPCPFVLERAGETAEEFFQPAPLTLDDLQKSVALVGSEVAREEMLWMSNLGHMPLILGVNMGVQFRPLGSWADSEETERVTKDTMPKLGVEGQLGTGRRSTDQPLTGRRTAEELIKNRHLEQIKFLYLNIRPSRYFRPYDLTVVPKENVNAEHYVFSPFGVLHVYSDHSSEAMTLGEWHQEAIIWRTLQEIPFFRNYLLKKAFTCWSKNVRHQVLLKRWELLENQLLPTIPHFGATLLLGFLRLSQELKCIHWFPQDLSQCCTLMEFQQTLNKKNMEARELLDKFFSFCSLVLQLV</sequence>
<evidence type="ECO:0000313" key="2">
    <source>
        <dbReference type="Proteomes" id="UP000008672"/>
    </source>
</evidence>
<dbReference type="EMBL" id="AFYH01118397">
    <property type="status" value="NOT_ANNOTATED_CDS"/>
    <property type="molecule type" value="Genomic_DNA"/>
</dbReference>
<dbReference type="AlphaFoldDB" id="H3AK54"/>
<dbReference type="EMBL" id="AFYH01118396">
    <property type="status" value="NOT_ANNOTATED_CDS"/>
    <property type="molecule type" value="Genomic_DNA"/>
</dbReference>
<name>H3AK54_LATCH</name>
<accession>H3AK54</accession>
<dbReference type="EMBL" id="AFYH01118395">
    <property type="status" value="NOT_ANNOTATED_CDS"/>
    <property type="molecule type" value="Genomic_DNA"/>
</dbReference>
<organism evidence="1 2">
    <name type="scientific">Latimeria chalumnae</name>
    <name type="common">Coelacanth</name>
    <dbReference type="NCBI Taxonomy" id="7897"/>
    <lineage>
        <taxon>Eukaryota</taxon>
        <taxon>Metazoa</taxon>
        <taxon>Chordata</taxon>
        <taxon>Craniata</taxon>
        <taxon>Vertebrata</taxon>
        <taxon>Euteleostomi</taxon>
        <taxon>Coelacanthiformes</taxon>
        <taxon>Coelacanthidae</taxon>
        <taxon>Latimeria</taxon>
    </lineage>
</organism>
<reference evidence="1" key="3">
    <citation type="submission" date="2025-09" db="UniProtKB">
        <authorList>
            <consortium name="Ensembl"/>
        </authorList>
    </citation>
    <scope>IDENTIFICATION</scope>
</reference>
<evidence type="ECO:0000313" key="1">
    <source>
        <dbReference type="Ensembl" id="ENSLACP00000010025.1"/>
    </source>
</evidence>
<dbReference type="GeneTree" id="ENSGT00940000155523"/>
<protein>
    <submittedName>
        <fullName evidence="1">Uncharacterized protein</fullName>
    </submittedName>
</protein>
<proteinExistence type="predicted"/>
<dbReference type="EMBL" id="AFYH01118398">
    <property type="status" value="NOT_ANNOTATED_CDS"/>
    <property type="molecule type" value="Genomic_DNA"/>
</dbReference>
<keyword evidence="2" id="KW-1185">Reference proteome</keyword>
<dbReference type="Ensembl" id="ENSLACT00000010102.1">
    <property type="protein sequence ID" value="ENSLACP00000010025.1"/>
    <property type="gene ID" value="ENSLACG00000008837.1"/>
</dbReference>
<reference evidence="1" key="2">
    <citation type="submission" date="2025-08" db="UniProtKB">
        <authorList>
            <consortium name="Ensembl"/>
        </authorList>
    </citation>
    <scope>IDENTIFICATION</scope>
</reference>